<gene>
    <name evidence="1" type="ORF">Sm_phiM9_103</name>
</gene>
<proteinExistence type="predicted"/>
<protein>
    <submittedName>
        <fullName evidence="1">Uncharacterized protein</fullName>
    </submittedName>
</protein>
<dbReference type="RefSeq" id="YP_009189485.1">
    <property type="nucleotide sequence ID" value="NC_028676.1"/>
</dbReference>
<sequence length="66" mass="7580">MEYFLISDKNSKTYYNNDCRLTSVVKTAAWFTGLDEVEQFLRVFDIAPSDVNVHTISIEVNQIAFA</sequence>
<evidence type="ECO:0000313" key="2">
    <source>
        <dbReference type="Proteomes" id="UP000033804"/>
    </source>
</evidence>
<keyword evidence="2" id="KW-1185">Reference proteome</keyword>
<dbReference type="Proteomes" id="UP000033804">
    <property type="component" value="Segment"/>
</dbReference>
<dbReference type="GeneID" id="26517783"/>
<evidence type="ECO:0000313" key="1">
    <source>
        <dbReference type="EMBL" id="AKE44731.1"/>
    </source>
</evidence>
<name>A0A0F6THH9_9CAUD</name>
<dbReference type="KEGG" id="vg:26517783"/>
<reference evidence="2" key="2">
    <citation type="submission" date="2015-03" db="EMBL/GenBank/DDBJ databases">
        <title>The genome and structure of Sinorhizobium meliloti phage phiM9.</title>
        <authorList>
            <person name="Johnson M.C."/>
            <person name="Tatum K.B."/>
            <person name="Lynn J.S."/>
            <person name="Brewer T.E."/>
            <person name="Washburn B.K."/>
            <person name="Stroupe M.E."/>
            <person name="Jones K.M."/>
        </authorList>
    </citation>
    <scope>NUCLEOTIDE SEQUENCE [LARGE SCALE GENOMIC DNA]</scope>
</reference>
<accession>A0A0F6THH9</accession>
<reference evidence="1 2" key="1">
    <citation type="journal article" date="2015" name="J. Virol.">
        <title>Sinorhizobium meliloti Phage ?M9 Defines a New Group of T4 Superfamily Phages with Unusual Genomic Features but a Common T=16 Capsid.</title>
        <authorList>
            <person name="Johnson M.C."/>
            <person name="Tatum K.B."/>
            <person name="Lynn J.S."/>
            <person name="Brewer T.E."/>
            <person name="Lu S."/>
            <person name="Washburn B.K."/>
            <person name="Stroupe M.E."/>
            <person name="Jones K.M."/>
        </authorList>
    </citation>
    <scope>NUCLEOTIDE SEQUENCE [LARGE SCALE GENOMIC DNA]</scope>
</reference>
<dbReference type="EMBL" id="KP881232">
    <property type="protein sequence ID" value="AKE44731.1"/>
    <property type="molecule type" value="Genomic_DNA"/>
</dbReference>
<organism evidence="1 2">
    <name type="scientific">Sinorhizobium phage phiM9</name>
    <dbReference type="NCBI Taxonomy" id="1636182"/>
    <lineage>
        <taxon>Viruses</taxon>
        <taxon>Duplodnaviria</taxon>
        <taxon>Heunggongvirae</taxon>
        <taxon>Uroviricota</taxon>
        <taxon>Caudoviricetes</taxon>
        <taxon>Pootjesviridae</taxon>
        <taxon>Emnonavirus</taxon>
        <taxon>Emnonavirus phiM9</taxon>
    </lineage>
</organism>